<gene>
    <name evidence="1" type="ORF">RPERSI_LOCUS21574</name>
</gene>
<feature type="non-terminal residue" evidence="1">
    <location>
        <position position="41"/>
    </location>
</feature>
<evidence type="ECO:0000313" key="1">
    <source>
        <dbReference type="EMBL" id="CAG8803726.1"/>
    </source>
</evidence>
<keyword evidence="2" id="KW-1185">Reference proteome</keyword>
<proteinExistence type="predicted"/>
<reference evidence="1" key="1">
    <citation type="submission" date="2021-06" db="EMBL/GenBank/DDBJ databases">
        <authorList>
            <person name="Kallberg Y."/>
            <person name="Tangrot J."/>
            <person name="Rosling A."/>
        </authorList>
    </citation>
    <scope>NUCLEOTIDE SEQUENCE</scope>
    <source>
        <strain evidence="1">MA461A</strain>
    </source>
</reference>
<evidence type="ECO:0000313" key="2">
    <source>
        <dbReference type="Proteomes" id="UP000789920"/>
    </source>
</evidence>
<sequence length="41" mass="4813">SLIGFDIQETQGNIGDLDIIVKIDESKFSRQKYNYSHRVER</sequence>
<dbReference type="EMBL" id="CAJVQC010063526">
    <property type="protein sequence ID" value="CAG8803726.1"/>
    <property type="molecule type" value="Genomic_DNA"/>
</dbReference>
<feature type="non-terminal residue" evidence="1">
    <location>
        <position position="1"/>
    </location>
</feature>
<organism evidence="1 2">
    <name type="scientific">Racocetra persica</name>
    <dbReference type="NCBI Taxonomy" id="160502"/>
    <lineage>
        <taxon>Eukaryota</taxon>
        <taxon>Fungi</taxon>
        <taxon>Fungi incertae sedis</taxon>
        <taxon>Mucoromycota</taxon>
        <taxon>Glomeromycotina</taxon>
        <taxon>Glomeromycetes</taxon>
        <taxon>Diversisporales</taxon>
        <taxon>Gigasporaceae</taxon>
        <taxon>Racocetra</taxon>
    </lineage>
</organism>
<dbReference type="Proteomes" id="UP000789920">
    <property type="component" value="Unassembled WGS sequence"/>
</dbReference>
<protein>
    <submittedName>
        <fullName evidence="1">20172_t:CDS:1</fullName>
    </submittedName>
</protein>
<comment type="caution">
    <text evidence="1">The sequence shown here is derived from an EMBL/GenBank/DDBJ whole genome shotgun (WGS) entry which is preliminary data.</text>
</comment>
<accession>A0ACA9RQG7</accession>
<name>A0ACA9RQG7_9GLOM</name>